<reference evidence="2" key="1">
    <citation type="journal article" date="2023" name="Insect Mol. Biol.">
        <title>Genome sequencing provides insights into the evolution of gene families encoding plant cell wall-degrading enzymes in longhorned beetles.</title>
        <authorList>
            <person name="Shin N.R."/>
            <person name="Okamura Y."/>
            <person name="Kirsch R."/>
            <person name="Pauchet Y."/>
        </authorList>
    </citation>
    <scope>NUCLEOTIDE SEQUENCE</scope>
    <source>
        <strain evidence="2">MMC_N1</strain>
    </source>
</reference>
<evidence type="ECO:0000313" key="3">
    <source>
        <dbReference type="Proteomes" id="UP001162164"/>
    </source>
</evidence>
<proteinExistence type="predicted"/>
<dbReference type="EMBL" id="JAPWTJ010000018">
    <property type="protein sequence ID" value="KAJ8985255.1"/>
    <property type="molecule type" value="Genomic_DNA"/>
</dbReference>
<name>A0ABQ9K3S6_9CUCU</name>
<accession>A0ABQ9K3S6</accession>
<feature type="region of interest" description="Disordered" evidence="1">
    <location>
        <begin position="73"/>
        <end position="92"/>
    </location>
</feature>
<organism evidence="2 3">
    <name type="scientific">Molorchus minor</name>
    <dbReference type="NCBI Taxonomy" id="1323400"/>
    <lineage>
        <taxon>Eukaryota</taxon>
        <taxon>Metazoa</taxon>
        <taxon>Ecdysozoa</taxon>
        <taxon>Arthropoda</taxon>
        <taxon>Hexapoda</taxon>
        <taxon>Insecta</taxon>
        <taxon>Pterygota</taxon>
        <taxon>Neoptera</taxon>
        <taxon>Endopterygota</taxon>
        <taxon>Coleoptera</taxon>
        <taxon>Polyphaga</taxon>
        <taxon>Cucujiformia</taxon>
        <taxon>Chrysomeloidea</taxon>
        <taxon>Cerambycidae</taxon>
        <taxon>Lamiinae</taxon>
        <taxon>Monochamini</taxon>
        <taxon>Molorchus</taxon>
    </lineage>
</organism>
<protein>
    <submittedName>
        <fullName evidence="2">Uncharacterized protein</fullName>
    </submittedName>
</protein>
<evidence type="ECO:0000313" key="2">
    <source>
        <dbReference type="EMBL" id="KAJ8985255.1"/>
    </source>
</evidence>
<sequence>MKRTKVHPRRTSAERRKRVSNYLRPRKLPKIKKWKRLKQDKSSVGEKFDEALRRYFKRNAQKETGLQYDCSLRKTKNELNEPTTRQEEHHKK</sequence>
<evidence type="ECO:0000256" key="1">
    <source>
        <dbReference type="SAM" id="MobiDB-lite"/>
    </source>
</evidence>
<comment type="caution">
    <text evidence="2">The sequence shown here is derived from an EMBL/GenBank/DDBJ whole genome shotgun (WGS) entry which is preliminary data.</text>
</comment>
<dbReference type="Proteomes" id="UP001162164">
    <property type="component" value="Unassembled WGS sequence"/>
</dbReference>
<keyword evidence="3" id="KW-1185">Reference proteome</keyword>
<gene>
    <name evidence="2" type="ORF">NQ317_018285</name>
</gene>